<evidence type="ECO:0000256" key="3">
    <source>
        <dbReference type="ARBA" id="ARBA00009850"/>
    </source>
</evidence>
<dbReference type="AlphaFoldDB" id="A0A8J2YQ67"/>
<keyword evidence="5 7" id="KW-0659">Purine metabolism</keyword>
<keyword evidence="10" id="KW-1185">Reference proteome</keyword>
<dbReference type="Pfam" id="PF00576">
    <property type="entry name" value="Transthyretin"/>
    <property type="match status" value="1"/>
</dbReference>
<dbReference type="Gene3D" id="2.60.40.180">
    <property type="entry name" value="Transthyretin/hydroxyisourate hydrolase domain"/>
    <property type="match status" value="1"/>
</dbReference>
<proteinExistence type="inferred from homology"/>
<dbReference type="Proteomes" id="UP000646365">
    <property type="component" value="Unassembled WGS sequence"/>
</dbReference>
<dbReference type="EC" id="3.5.2.17" evidence="7"/>
<comment type="similarity">
    <text evidence="3 7">Belongs to the transthyretin family. 5-hydroxyisourate hydrolase subfamily.</text>
</comment>
<dbReference type="GO" id="GO:0033971">
    <property type="term" value="F:hydroxyisourate hydrolase activity"/>
    <property type="evidence" value="ECO:0007669"/>
    <property type="project" value="UniProtKB-EC"/>
</dbReference>
<dbReference type="InterPro" id="IPR023416">
    <property type="entry name" value="Transthyretin/HIU_hydrolase_d"/>
</dbReference>
<dbReference type="NCBIfam" id="TIGR02962">
    <property type="entry name" value="hdxy_isourate"/>
    <property type="match status" value="1"/>
</dbReference>
<evidence type="ECO:0000313" key="10">
    <source>
        <dbReference type="Proteomes" id="UP000646365"/>
    </source>
</evidence>
<evidence type="ECO:0000256" key="4">
    <source>
        <dbReference type="ARBA" id="ARBA00011881"/>
    </source>
</evidence>
<comment type="function">
    <text evidence="2">Catalyzes the hydrolysis of 5-hydroxyisourate (HIU) to 2-oxo-4-hydroxy-4-carboxy-5-ureidoimidazoline (OHCU).</text>
</comment>
<sequence length="118" mass="12751">MSSGRLTIHALDTSLGRPAAGLVYQLFRLDGPERTWLASGRTNADGRGDGALLAGADLVPGLYEILFEAGAYQKANGMAADALFYDQVPIRFRVGDPAQNYHVPLILARYGYTTYRGS</sequence>
<evidence type="ECO:0000256" key="1">
    <source>
        <dbReference type="ARBA" id="ARBA00001043"/>
    </source>
</evidence>
<evidence type="ECO:0000256" key="2">
    <source>
        <dbReference type="ARBA" id="ARBA00002704"/>
    </source>
</evidence>
<accession>A0A8J2YQ67</accession>
<dbReference type="InterPro" id="IPR036817">
    <property type="entry name" value="Transthyretin/HIU_hydrolase_sf"/>
</dbReference>
<comment type="catalytic activity">
    <reaction evidence="1 7">
        <text>5-hydroxyisourate + H2O = 5-hydroxy-2-oxo-4-ureido-2,5-dihydro-1H-imidazole-5-carboxylate + H(+)</text>
        <dbReference type="Rhea" id="RHEA:23736"/>
        <dbReference type="ChEBI" id="CHEBI:15377"/>
        <dbReference type="ChEBI" id="CHEBI:15378"/>
        <dbReference type="ChEBI" id="CHEBI:18072"/>
        <dbReference type="ChEBI" id="CHEBI:58639"/>
        <dbReference type="EC" id="3.5.2.17"/>
    </reaction>
</comment>
<dbReference type="CDD" id="cd05822">
    <property type="entry name" value="TLP_HIUase"/>
    <property type="match status" value="1"/>
</dbReference>
<dbReference type="GO" id="GO:0006144">
    <property type="term" value="P:purine nucleobase metabolic process"/>
    <property type="evidence" value="ECO:0007669"/>
    <property type="project" value="UniProtKB-KW"/>
</dbReference>
<gene>
    <name evidence="9" type="ORF">GCM10011611_09280</name>
</gene>
<dbReference type="PANTHER" id="PTHR10395:SF7">
    <property type="entry name" value="5-HYDROXYISOURATE HYDROLASE"/>
    <property type="match status" value="1"/>
</dbReference>
<dbReference type="EMBL" id="BMJQ01000002">
    <property type="protein sequence ID" value="GGF05929.1"/>
    <property type="molecule type" value="Genomic_DNA"/>
</dbReference>
<evidence type="ECO:0000256" key="6">
    <source>
        <dbReference type="ARBA" id="ARBA00022801"/>
    </source>
</evidence>
<dbReference type="RefSeq" id="WP_189043523.1">
    <property type="nucleotide sequence ID" value="NZ_BMJQ01000002.1"/>
</dbReference>
<comment type="caution">
    <text evidence="9">The sequence shown here is derived from an EMBL/GenBank/DDBJ whole genome shotgun (WGS) entry which is preliminary data.</text>
</comment>
<protein>
    <recommendedName>
        <fullName evidence="7">5-hydroxyisourate hydrolase</fullName>
        <shortName evidence="7">HIU hydrolase</shortName>
        <shortName evidence="7">HIUHase</shortName>
        <ecNumber evidence="7">3.5.2.17</ecNumber>
    </recommendedName>
</protein>
<dbReference type="InterPro" id="IPR014306">
    <property type="entry name" value="Hydroxyisourate_hydrolase"/>
</dbReference>
<name>A0A8J2YQ67_9PROT</name>
<dbReference type="SUPFAM" id="SSF49472">
    <property type="entry name" value="Transthyretin (synonym: prealbumin)"/>
    <property type="match status" value="1"/>
</dbReference>
<reference evidence="9" key="1">
    <citation type="journal article" date="2014" name="Int. J. Syst. Evol. Microbiol.">
        <title>Complete genome sequence of Corynebacterium casei LMG S-19264T (=DSM 44701T), isolated from a smear-ripened cheese.</title>
        <authorList>
            <consortium name="US DOE Joint Genome Institute (JGI-PGF)"/>
            <person name="Walter F."/>
            <person name="Albersmeier A."/>
            <person name="Kalinowski J."/>
            <person name="Ruckert C."/>
        </authorList>
    </citation>
    <scope>NUCLEOTIDE SEQUENCE</scope>
    <source>
        <strain evidence="9">CGMCC 1.15725</strain>
    </source>
</reference>
<reference evidence="9" key="2">
    <citation type="submission" date="2020-09" db="EMBL/GenBank/DDBJ databases">
        <authorList>
            <person name="Sun Q."/>
            <person name="Zhou Y."/>
        </authorList>
    </citation>
    <scope>NUCLEOTIDE SEQUENCE</scope>
    <source>
        <strain evidence="9">CGMCC 1.15725</strain>
    </source>
</reference>
<evidence type="ECO:0000313" key="9">
    <source>
        <dbReference type="EMBL" id="GGF05929.1"/>
    </source>
</evidence>
<evidence type="ECO:0000256" key="7">
    <source>
        <dbReference type="RuleBase" id="RU361270"/>
    </source>
</evidence>
<organism evidence="9 10">
    <name type="scientific">Aliidongia dinghuensis</name>
    <dbReference type="NCBI Taxonomy" id="1867774"/>
    <lineage>
        <taxon>Bacteria</taxon>
        <taxon>Pseudomonadati</taxon>
        <taxon>Pseudomonadota</taxon>
        <taxon>Alphaproteobacteria</taxon>
        <taxon>Rhodospirillales</taxon>
        <taxon>Dongiaceae</taxon>
        <taxon>Aliidongia</taxon>
    </lineage>
</organism>
<comment type="subunit">
    <text evidence="4 7">Homotetramer.</text>
</comment>
<evidence type="ECO:0000256" key="5">
    <source>
        <dbReference type="ARBA" id="ARBA00022631"/>
    </source>
</evidence>
<dbReference type="PANTHER" id="PTHR10395">
    <property type="entry name" value="URICASE AND TRANSTHYRETIN-RELATED"/>
    <property type="match status" value="1"/>
</dbReference>
<feature type="domain" description="Transthyretin/hydroxyisourate hydrolase" evidence="8">
    <location>
        <begin position="6"/>
        <end position="117"/>
    </location>
</feature>
<keyword evidence="6 7" id="KW-0378">Hydrolase</keyword>
<evidence type="ECO:0000259" key="8">
    <source>
        <dbReference type="Pfam" id="PF00576"/>
    </source>
</evidence>